<dbReference type="Pfam" id="PF00012">
    <property type="entry name" value="HSP70"/>
    <property type="match status" value="2"/>
</dbReference>
<dbReference type="InterPro" id="IPR018181">
    <property type="entry name" value="Heat_shock_70_CS"/>
</dbReference>
<dbReference type="Gene3D" id="2.60.34.10">
    <property type="entry name" value="Substrate Binding Domain Of DNAk, Chain A, domain 1"/>
    <property type="match status" value="1"/>
</dbReference>
<evidence type="ECO:0000256" key="3">
    <source>
        <dbReference type="ARBA" id="ARBA00022840"/>
    </source>
</evidence>
<evidence type="ECO:0000256" key="1">
    <source>
        <dbReference type="ARBA" id="ARBA00007381"/>
    </source>
</evidence>
<accession>A0AAV8XPB4</accession>
<organism evidence="4 5">
    <name type="scientific">Rhamnusium bicolor</name>
    <dbReference type="NCBI Taxonomy" id="1586634"/>
    <lineage>
        <taxon>Eukaryota</taxon>
        <taxon>Metazoa</taxon>
        <taxon>Ecdysozoa</taxon>
        <taxon>Arthropoda</taxon>
        <taxon>Hexapoda</taxon>
        <taxon>Insecta</taxon>
        <taxon>Pterygota</taxon>
        <taxon>Neoptera</taxon>
        <taxon>Endopterygota</taxon>
        <taxon>Coleoptera</taxon>
        <taxon>Polyphaga</taxon>
        <taxon>Cucujiformia</taxon>
        <taxon>Chrysomeloidea</taxon>
        <taxon>Cerambycidae</taxon>
        <taxon>Lepturinae</taxon>
        <taxon>Rhagiini</taxon>
        <taxon>Rhamnusium</taxon>
    </lineage>
</organism>
<protein>
    <submittedName>
        <fullName evidence="4">Uncharacterized protein</fullName>
    </submittedName>
</protein>
<keyword evidence="3" id="KW-0067">ATP-binding</keyword>
<dbReference type="InterPro" id="IPR043129">
    <property type="entry name" value="ATPase_NBD"/>
</dbReference>
<name>A0AAV8XPB4_9CUCU</name>
<proteinExistence type="inferred from homology"/>
<dbReference type="PANTHER" id="PTHR19375">
    <property type="entry name" value="HEAT SHOCK PROTEIN 70KDA"/>
    <property type="match status" value="1"/>
</dbReference>
<keyword evidence="2" id="KW-0547">Nucleotide-binding</keyword>
<dbReference type="Gene3D" id="3.30.30.30">
    <property type="match status" value="1"/>
</dbReference>
<dbReference type="PRINTS" id="PR00301">
    <property type="entry name" value="HEATSHOCK70"/>
</dbReference>
<dbReference type="InterPro" id="IPR013126">
    <property type="entry name" value="Hsp_70_fam"/>
</dbReference>
<evidence type="ECO:0000313" key="5">
    <source>
        <dbReference type="Proteomes" id="UP001162156"/>
    </source>
</evidence>
<dbReference type="SUPFAM" id="SSF100920">
    <property type="entry name" value="Heat shock protein 70kD (HSP70), peptide-binding domain"/>
    <property type="match status" value="1"/>
</dbReference>
<dbReference type="AlphaFoldDB" id="A0AAV8XPB4"/>
<sequence>MEIHFLFQMSVVPAVGIDLGTTFSCVSVYRNGRPEIIANKDGDRLTPSIVYFDPKTAEVSIGNMADDLTPQCPSNGLYDAKRIIGRKYDDEAISRYMIYKETNFSLVKGEDDQAVFEVNISGQKVIKTPEEVSAEVLKYLKDIASEYLDDDVTEAVVSVPAYFSNAQRKATKKAAELAGLKVLKLITEPTAAAIHYVSDRRKDSSNILVFDFGGGTLDVSVINVQTNTFEVKVVYGDTLLGGRNIDEILFHHFYQQFRENHDTNKLKTDLNPDEAVAAGASIYAACLKGEYRDLEKYKVTEVTPMTLGVIGYGELVTRCISKNSPLPATGTRTFVTIYNDQKCILFTVCEGERKQADFNNILGEFRIDDLPSRRAGDVSFCVKFNLDEDGILNVTASEESTGKK</sequence>
<comment type="caution">
    <text evidence="4">The sequence shown here is derived from an EMBL/GenBank/DDBJ whole genome shotgun (WGS) entry which is preliminary data.</text>
</comment>
<dbReference type="PROSITE" id="PS00329">
    <property type="entry name" value="HSP70_2"/>
    <property type="match status" value="1"/>
</dbReference>
<dbReference type="GO" id="GO:0005524">
    <property type="term" value="F:ATP binding"/>
    <property type="evidence" value="ECO:0007669"/>
    <property type="project" value="UniProtKB-KW"/>
</dbReference>
<dbReference type="SUPFAM" id="SSF53067">
    <property type="entry name" value="Actin-like ATPase domain"/>
    <property type="match status" value="2"/>
</dbReference>
<evidence type="ECO:0000313" key="4">
    <source>
        <dbReference type="EMBL" id="KAJ8940285.1"/>
    </source>
</evidence>
<dbReference type="Gene3D" id="3.90.640.10">
    <property type="entry name" value="Actin, Chain A, domain 4"/>
    <property type="match status" value="1"/>
</dbReference>
<dbReference type="PROSITE" id="PS00297">
    <property type="entry name" value="HSP70_1"/>
    <property type="match status" value="1"/>
</dbReference>
<gene>
    <name evidence="4" type="ORF">NQ314_010759</name>
</gene>
<dbReference type="Proteomes" id="UP001162156">
    <property type="component" value="Unassembled WGS sequence"/>
</dbReference>
<reference evidence="4" key="1">
    <citation type="journal article" date="2023" name="Insect Mol. Biol.">
        <title>Genome sequencing provides insights into the evolution of gene families encoding plant cell wall-degrading enzymes in longhorned beetles.</title>
        <authorList>
            <person name="Shin N.R."/>
            <person name="Okamura Y."/>
            <person name="Kirsch R."/>
            <person name="Pauchet Y."/>
        </authorList>
    </citation>
    <scope>NUCLEOTIDE SEQUENCE</scope>
    <source>
        <strain evidence="4">RBIC_L_NR</strain>
    </source>
</reference>
<dbReference type="InterPro" id="IPR029047">
    <property type="entry name" value="HSP70_peptide-bd_sf"/>
</dbReference>
<comment type="similarity">
    <text evidence="1">Belongs to the heat shock protein 70 family.</text>
</comment>
<dbReference type="EMBL" id="JANEYF010003007">
    <property type="protein sequence ID" value="KAJ8940285.1"/>
    <property type="molecule type" value="Genomic_DNA"/>
</dbReference>
<dbReference type="Gene3D" id="3.30.420.40">
    <property type="match status" value="2"/>
</dbReference>
<dbReference type="GO" id="GO:0140662">
    <property type="term" value="F:ATP-dependent protein folding chaperone"/>
    <property type="evidence" value="ECO:0007669"/>
    <property type="project" value="InterPro"/>
</dbReference>
<keyword evidence="5" id="KW-1185">Reference proteome</keyword>
<evidence type="ECO:0000256" key="2">
    <source>
        <dbReference type="ARBA" id="ARBA00022741"/>
    </source>
</evidence>